<dbReference type="Proteomes" id="UP001152607">
    <property type="component" value="Unassembled WGS sequence"/>
</dbReference>
<dbReference type="AlphaFoldDB" id="A0A9W4XQV4"/>
<comment type="caution">
    <text evidence="1">The sequence shown here is derived from an EMBL/GenBank/DDBJ whole genome shotgun (WGS) entry which is preliminary data.</text>
</comment>
<evidence type="ECO:0000313" key="1">
    <source>
        <dbReference type="EMBL" id="CAI6334161.1"/>
    </source>
</evidence>
<accession>A0A9W4XQV4</accession>
<gene>
    <name evidence="1" type="ORF">PDIGIT_LOCUS7215</name>
</gene>
<organism evidence="1 2">
    <name type="scientific">Periconia digitata</name>
    <dbReference type="NCBI Taxonomy" id="1303443"/>
    <lineage>
        <taxon>Eukaryota</taxon>
        <taxon>Fungi</taxon>
        <taxon>Dikarya</taxon>
        <taxon>Ascomycota</taxon>
        <taxon>Pezizomycotina</taxon>
        <taxon>Dothideomycetes</taxon>
        <taxon>Pleosporomycetidae</taxon>
        <taxon>Pleosporales</taxon>
        <taxon>Massarineae</taxon>
        <taxon>Periconiaceae</taxon>
        <taxon>Periconia</taxon>
    </lineage>
</organism>
<dbReference type="EMBL" id="CAOQHR010000004">
    <property type="protein sequence ID" value="CAI6334161.1"/>
    <property type="molecule type" value="Genomic_DNA"/>
</dbReference>
<protein>
    <submittedName>
        <fullName evidence="1">Uncharacterized protein</fullName>
    </submittedName>
</protein>
<name>A0A9W4XQV4_9PLEO</name>
<keyword evidence="2" id="KW-1185">Reference proteome</keyword>
<sequence>MTGNRRENLVSQWIFIAEAILRLHLNEIPSLSCCTYQSVCATACVLTYIHSADRSTRTFESYK</sequence>
<proteinExistence type="predicted"/>
<evidence type="ECO:0000313" key="2">
    <source>
        <dbReference type="Proteomes" id="UP001152607"/>
    </source>
</evidence>
<reference evidence="1" key="1">
    <citation type="submission" date="2023-01" db="EMBL/GenBank/DDBJ databases">
        <authorList>
            <person name="Van Ghelder C."/>
            <person name="Rancurel C."/>
        </authorList>
    </citation>
    <scope>NUCLEOTIDE SEQUENCE</scope>
    <source>
        <strain evidence="1">CNCM I-4278</strain>
    </source>
</reference>